<keyword evidence="10" id="KW-1185">Reference proteome</keyword>
<dbReference type="Gene3D" id="1.10.3470.10">
    <property type="entry name" value="ABC transporter involved in vitamin B12 uptake, BtuC"/>
    <property type="match status" value="1"/>
</dbReference>
<reference evidence="9" key="1">
    <citation type="journal article" date="2014" name="Int. J. Syst. Evol. Microbiol.">
        <title>Complete genome of a new Firmicutes species belonging to the dominant human colonic microbiota ('Ruminococcus bicirculans') reveals two chromosomes and a selective capacity to utilize plant glucans.</title>
        <authorList>
            <consortium name="NISC Comparative Sequencing Program"/>
            <person name="Wegmann U."/>
            <person name="Louis P."/>
            <person name="Goesmann A."/>
            <person name="Henrissat B."/>
            <person name="Duncan S.H."/>
            <person name="Flint H.J."/>
        </authorList>
    </citation>
    <scope>NUCLEOTIDE SEQUENCE</scope>
    <source>
        <strain evidence="9">JCM 17590</strain>
    </source>
</reference>
<comment type="subcellular location">
    <subcellularLocation>
        <location evidence="1">Cell membrane</location>
        <topology evidence="1">Multi-pass membrane protein</topology>
    </subcellularLocation>
</comment>
<name>A0ABP7ZMJ2_9MICO</name>
<keyword evidence="6 8" id="KW-1133">Transmembrane helix</keyword>
<evidence type="ECO:0000313" key="10">
    <source>
        <dbReference type="Proteomes" id="UP001415169"/>
    </source>
</evidence>
<evidence type="ECO:0000256" key="6">
    <source>
        <dbReference type="ARBA" id="ARBA00022989"/>
    </source>
</evidence>
<dbReference type="InterPro" id="IPR037294">
    <property type="entry name" value="ABC_BtuC-like"/>
</dbReference>
<sequence>MSPTRAATTIVVCFAALALLTLLSLGLGAEALTPGQLLTALAHPFGGGQAERIVIGLRLPRTVVALVAGAALGMAGAVMQGVTRNPLADPGLLGVNAGASLAVVTAIGAFGIATASGYVWFAFGGAAVAAAVVYAIGVLGPGGATPVRLAIAGAALTATLTSIVTLVLLAHLDVFQQYRFWQVGSVSGRSLHDVGVIAPFAAVGAALALIGGRMLDVLALGDDAARGLGLNVPVARAICAVAVVLLAGSATSIAGPVVFVGLVATHAARPIARHDHRWLIGLAAVIGAAALVASDLIGRFVAPPGELEAGVVIALVGAPVMIALVRRRRAVMSA</sequence>
<evidence type="ECO:0000256" key="4">
    <source>
        <dbReference type="ARBA" id="ARBA00022475"/>
    </source>
</evidence>
<feature type="transmembrane region" description="Helical" evidence="8">
    <location>
        <begin position="279"/>
        <end position="301"/>
    </location>
</feature>
<keyword evidence="5 8" id="KW-0812">Transmembrane</keyword>
<evidence type="ECO:0000313" key="9">
    <source>
        <dbReference type="EMBL" id="GAA4164652.1"/>
    </source>
</evidence>
<proteinExistence type="inferred from homology"/>
<dbReference type="SUPFAM" id="SSF81345">
    <property type="entry name" value="ABC transporter involved in vitamin B12 uptake, BtuC"/>
    <property type="match status" value="1"/>
</dbReference>
<dbReference type="RefSeq" id="WP_344792374.1">
    <property type="nucleotide sequence ID" value="NZ_BAABBV010000002.1"/>
</dbReference>
<evidence type="ECO:0000256" key="2">
    <source>
        <dbReference type="ARBA" id="ARBA00007935"/>
    </source>
</evidence>
<keyword evidence="4" id="KW-1003">Cell membrane</keyword>
<evidence type="ECO:0000256" key="1">
    <source>
        <dbReference type="ARBA" id="ARBA00004651"/>
    </source>
</evidence>
<evidence type="ECO:0000256" key="5">
    <source>
        <dbReference type="ARBA" id="ARBA00022692"/>
    </source>
</evidence>
<dbReference type="Pfam" id="PF01032">
    <property type="entry name" value="FecCD"/>
    <property type="match status" value="1"/>
</dbReference>
<dbReference type="PANTHER" id="PTHR30472">
    <property type="entry name" value="FERRIC ENTEROBACTIN TRANSPORT SYSTEM PERMEASE PROTEIN"/>
    <property type="match status" value="1"/>
</dbReference>
<dbReference type="CDD" id="cd06550">
    <property type="entry name" value="TM_ABC_iron-siderophores_like"/>
    <property type="match status" value="1"/>
</dbReference>
<keyword evidence="3" id="KW-0813">Transport</keyword>
<protein>
    <submittedName>
        <fullName evidence="9">Iron chelate uptake ABC transporter family permease subunit</fullName>
    </submittedName>
</protein>
<comment type="similarity">
    <text evidence="2">Belongs to the binding-protein-dependent transport system permease family. FecCD subfamily.</text>
</comment>
<feature type="transmembrane region" description="Helical" evidence="8">
    <location>
        <begin position="307"/>
        <end position="325"/>
    </location>
</feature>
<feature type="transmembrane region" description="Helical" evidence="8">
    <location>
        <begin position="62"/>
        <end position="79"/>
    </location>
</feature>
<dbReference type="PANTHER" id="PTHR30472:SF1">
    <property type="entry name" value="FE(3+) DICITRATE TRANSPORT SYSTEM PERMEASE PROTEIN FECC-RELATED"/>
    <property type="match status" value="1"/>
</dbReference>
<dbReference type="EMBL" id="BAABBV010000002">
    <property type="protein sequence ID" value="GAA4164652.1"/>
    <property type="molecule type" value="Genomic_DNA"/>
</dbReference>
<feature type="transmembrane region" description="Helical" evidence="8">
    <location>
        <begin position="91"/>
        <end position="112"/>
    </location>
</feature>
<comment type="caution">
    <text evidence="9">The sequence shown here is derived from an EMBL/GenBank/DDBJ whole genome shotgun (WGS) entry which is preliminary data.</text>
</comment>
<gene>
    <name evidence="9" type="ORF">GCM10022286_26690</name>
</gene>
<evidence type="ECO:0000256" key="3">
    <source>
        <dbReference type="ARBA" id="ARBA00022448"/>
    </source>
</evidence>
<accession>A0ABP7ZMJ2</accession>
<feature type="transmembrane region" description="Helical" evidence="8">
    <location>
        <begin position="194"/>
        <end position="215"/>
    </location>
</feature>
<keyword evidence="7 8" id="KW-0472">Membrane</keyword>
<reference evidence="9" key="2">
    <citation type="submission" date="2023-12" db="EMBL/GenBank/DDBJ databases">
        <authorList>
            <person name="Sun Q."/>
            <person name="Inoue M."/>
        </authorList>
    </citation>
    <scope>NUCLEOTIDE SEQUENCE</scope>
    <source>
        <strain evidence="9">JCM 17590</strain>
    </source>
</reference>
<dbReference type="Proteomes" id="UP001415169">
    <property type="component" value="Unassembled WGS sequence"/>
</dbReference>
<feature type="transmembrane region" description="Helical" evidence="8">
    <location>
        <begin position="118"/>
        <end position="137"/>
    </location>
</feature>
<dbReference type="InterPro" id="IPR000522">
    <property type="entry name" value="ABC_transptr_permease_BtuC"/>
</dbReference>
<feature type="transmembrane region" description="Helical" evidence="8">
    <location>
        <begin position="149"/>
        <end position="174"/>
    </location>
</feature>
<evidence type="ECO:0000256" key="8">
    <source>
        <dbReference type="SAM" id="Phobius"/>
    </source>
</evidence>
<evidence type="ECO:0000256" key="7">
    <source>
        <dbReference type="ARBA" id="ARBA00023136"/>
    </source>
</evidence>
<organism evidence="9 10">
    <name type="scientific">Gryllotalpicola daejeonensis</name>
    <dbReference type="NCBI Taxonomy" id="993087"/>
    <lineage>
        <taxon>Bacteria</taxon>
        <taxon>Bacillati</taxon>
        <taxon>Actinomycetota</taxon>
        <taxon>Actinomycetes</taxon>
        <taxon>Micrococcales</taxon>
        <taxon>Microbacteriaceae</taxon>
        <taxon>Gryllotalpicola</taxon>
    </lineage>
</organism>